<dbReference type="InterPro" id="IPR032675">
    <property type="entry name" value="LRR_dom_sf"/>
</dbReference>
<gene>
    <name evidence="2" type="ORF">ODALV1_LOCUS30497</name>
</gene>
<reference evidence="2 3" key="1">
    <citation type="submission" date="2024-08" db="EMBL/GenBank/DDBJ databases">
        <authorList>
            <person name="Cucini C."/>
            <person name="Frati F."/>
        </authorList>
    </citation>
    <scope>NUCLEOTIDE SEQUENCE [LARGE SCALE GENOMIC DNA]</scope>
</reference>
<accession>A0ABP1S7U4</accession>
<evidence type="ECO:0008006" key="4">
    <source>
        <dbReference type="Google" id="ProtNLM"/>
    </source>
</evidence>
<proteinExistence type="predicted"/>
<feature type="region of interest" description="Disordered" evidence="1">
    <location>
        <begin position="31"/>
        <end position="55"/>
    </location>
</feature>
<dbReference type="Gene3D" id="3.80.10.10">
    <property type="entry name" value="Ribonuclease Inhibitor"/>
    <property type="match status" value="1"/>
</dbReference>
<comment type="caution">
    <text evidence="2">The sequence shown here is derived from an EMBL/GenBank/DDBJ whole genome shotgun (WGS) entry which is preliminary data.</text>
</comment>
<keyword evidence="3" id="KW-1185">Reference proteome</keyword>
<evidence type="ECO:0000313" key="2">
    <source>
        <dbReference type="EMBL" id="CAL8145456.1"/>
    </source>
</evidence>
<sequence length="574" mass="66997">MILRKAKNFAFSVVSELSDVFERKSANGDRINEPSISYTKMEKPGCSSSVSPKHSNTIVDHVDLDEEGEKLSSPKPGPSKLAVLPIQPTPRLLPEIWEKIFSYLTPSEYINAINANPEWREIMKSRTPSILLPFVLPILVDTLKHPHKPMLAWRGLNQEVKSVLDEILEENSTSIQKQYESHTNQWWSTELKAKELEPRLRLVGWVKFQYIFRKKDHIHKFLRYMGDPKPNENPIMSKSIYFNLKTDAMRSEPPEEIYARLAFLSRFGDNISDMTCSFSGNIFGESLRHFVEVLKLVPNVKILHFCNSLGLTGDQTLDLYRDIEFPRLRKLELLDVELFFEHWMMDKHYSLIRLILRNYGPQLKILFCAENFFEVVDTPLLFSHLPNLQVVRLRSANRAAISILTAVNWRLQEIQVCNFNLRDRGPGFMLIPTYCIRPEHLVKAEHFYRMLNNFKNTLVHVQINLKISSEHFQRQQLDLLSDTFDECPNVVELTASFANIGVRQFWLVSRSKFPNVQKLNLFTTGRITAKKVHYANRGFEYLRQLERIRIWCAKPGRGEKNVQVLRRNLRVLEQ</sequence>
<evidence type="ECO:0000313" key="3">
    <source>
        <dbReference type="Proteomes" id="UP001642540"/>
    </source>
</evidence>
<dbReference type="SUPFAM" id="SSF52047">
    <property type="entry name" value="RNI-like"/>
    <property type="match status" value="1"/>
</dbReference>
<dbReference type="EMBL" id="CAXLJM020000164">
    <property type="protein sequence ID" value="CAL8145456.1"/>
    <property type="molecule type" value="Genomic_DNA"/>
</dbReference>
<protein>
    <recommendedName>
        <fullName evidence="4">F-box domain-containing protein</fullName>
    </recommendedName>
</protein>
<feature type="compositionally biased region" description="Polar residues" evidence="1">
    <location>
        <begin position="46"/>
        <end position="55"/>
    </location>
</feature>
<organism evidence="2 3">
    <name type="scientific">Orchesella dallaii</name>
    <dbReference type="NCBI Taxonomy" id="48710"/>
    <lineage>
        <taxon>Eukaryota</taxon>
        <taxon>Metazoa</taxon>
        <taxon>Ecdysozoa</taxon>
        <taxon>Arthropoda</taxon>
        <taxon>Hexapoda</taxon>
        <taxon>Collembola</taxon>
        <taxon>Entomobryomorpha</taxon>
        <taxon>Entomobryoidea</taxon>
        <taxon>Orchesellidae</taxon>
        <taxon>Orchesellinae</taxon>
        <taxon>Orchesella</taxon>
    </lineage>
</organism>
<evidence type="ECO:0000256" key="1">
    <source>
        <dbReference type="SAM" id="MobiDB-lite"/>
    </source>
</evidence>
<dbReference type="Proteomes" id="UP001642540">
    <property type="component" value="Unassembled WGS sequence"/>
</dbReference>
<name>A0ABP1S7U4_9HEXA</name>